<feature type="transmembrane region" description="Helical" evidence="1">
    <location>
        <begin position="88"/>
        <end position="106"/>
    </location>
</feature>
<organism evidence="2 3">
    <name type="scientific">Arthrobacter oryzae</name>
    <dbReference type="NCBI Taxonomy" id="409290"/>
    <lineage>
        <taxon>Bacteria</taxon>
        <taxon>Bacillati</taxon>
        <taxon>Actinomycetota</taxon>
        <taxon>Actinomycetes</taxon>
        <taxon>Micrococcales</taxon>
        <taxon>Micrococcaceae</taxon>
        <taxon>Arthrobacter</taxon>
    </lineage>
</organism>
<reference evidence="2 3" key="1">
    <citation type="submission" date="2018-10" db="EMBL/GenBank/DDBJ databases">
        <title>Genome sequencing of Arthrobacter oryzae TNB02.</title>
        <authorList>
            <person name="Cho Y.-J."/>
            <person name="Cho A."/>
            <person name="Kim O.-S."/>
        </authorList>
    </citation>
    <scope>NUCLEOTIDE SEQUENCE [LARGE SCALE GENOMIC DNA]</scope>
    <source>
        <strain evidence="2 3">TNB02</strain>
    </source>
</reference>
<keyword evidence="1" id="KW-0812">Transmembrane</keyword>
<sequence length="413" mass="43323">MKPVLLRLAGFTLLPLLALVLPFLLLPIISRVVGADGWSSIMSGQAIGVFAATIILWSWNISGPVEIARSGAAPARAALYSSSIRSRTVIAAIVLPLMTLIVVFVAKDGFELDAVTMAWATALTGFSPAWYGIGTGQPRILAVYDTLPRFFAAVISAPLILFTGQIWTYGAATVVAVLVALVSFHRRFGEAGTWFPKRPGAVVRELILPHAGTAGINLTGSAYASSPLPIATATVPTAAATAGFASADAIYRLGLFSVVALGNTFQGWTLERDAADPRRRHLVALAAHAVLGVAGGTFLALFAPWVSSVMFVEAVRADTLTCVYFGVSFFFLSASTPLIRNLLIPARRQKTVLLWTAVSAVVGVLLMFLAGLAANVPGVALGMAVSEAILFAGLLVPALRILPTVTSPATVDR</sequence>
<dbReference type="RefSeq" id="WP_123254927.1">
    <property type="nucleotide sequence ID" value="NZ_RBED01000083.1"/>
</dbReference>
<keyword evidence="1" id="KW-1133">Transmembrane helix</keyword>
<feature type="transmembrane region" description="Helical" evidence="1">
    <location>
        <begin position="140"/>
        <end position="160"/>
    </location>
</feature>
<accession>A0A3N0C3A1</accession>
<proteinExistence type="predicted"/>
<feature type="transmembrane region" description="Helical" evidence="1">
    <location>
        <begin position="352"/>
        <end position="373"/>
    </location>
</feature>
<feature type="transmembrane region" description="Helical" evidence="1">
    <location>
        <begin position="323"/>
        <end position="340"/>
    </location>
</feature>
<evidence type="ECO:0000313" key="2">
    <source>
        <dbReference type="EMBL" id="RNL57101.1"/>
    </source>
</evidence>
<comment type="caution">
    <text evidence="2">The sequence shown here is derived from an EMBL/GenBank/DDBJ whole genome shotgun (WGS) entry which is preliminary data.</text>
</comment>
<feature type="transmembrane region" description="Helical" evidence="1">
    <location>
        <begin position="166"/>
        <end position="184"/>
    </location>
</feature>
<dbReference type="EMBL" id="RBED01000083">
    <property type="protein sequence ID" value="RNL57101.1"/>
    <property type="molecule type" value="Genomic_DNA"/>
</dbReference>
<feature type="transmembrane region" description="Helical" evidence="1">
    <location>
        <begin position="44"/>
        <end position="67"/>
    </location>
</feature>
<keyword evidence="1" id="KW-0472">Membrane</keyword>
<feature type="transmembrane region" description="Helical" evidence="1">
    <location>
        <begin position="112"/>
        <end position="133"/>
    </location>
</feature>
<keyword evidence="3" id="KW-1185">Reference proteome</keyword>
<evidence type="ECO:0000256" key="1">
    <source>
        <dbReference type="SAM" id="Phobius"/>
    </source>
</evidence>
<feature type="transmembrane region" description="Helical" evidence="1">
    <location>
        <begin position="379"/>
        <end position="399"/>
    </location>
</feature>
<feature type="transmembrane region" description="Helical" evidence="1">
    <location>
        <begin position="282"/>
        <end position="303"/>
    </location>
</feature>
<dbReference type="OrthoDB" id="4826415at2"/>
<gene>
    <name evidence="2" type="ORF">D7003_07960</name>
</gene>
<dbReference type="AlphaFoldDB" id="A0A3N0C3A1"/>
<name>A0A3N0C3A1_9MICC</name>
<evidence type="ECO:0000313" key="3">
    <source>
        <dbReference type="Proteomes" id="UP000273807"/>
    </source>
</evidence>
<protein>
    <submittedName>
        <fullName evidence="2">Polysaccharide biosynthesis protein</fullName>
    </submittedName>
</protein>
<dbReference type="Proteomes" id="UP000273807">
    <property type="component" value="Unassembled WGS sequence"/>
</dbReference>